<feature type="region of interest" description="Disordered" evidence="1">
    <location>
        <begin position="311"/>
        <end position="340"/>
    </location>
</feature>
<proteinExistence type="predicted"/>
<keyword evidence="3" id="KW-1185">Reference proteome</keyword>
<feature type="compositionally biased region" description="Basic and acidic residues" evidence="1">
    <location>
        <begin position="311"/>
        <end position="330"/>
    </location>
</feature>
<comment type="caution">
    <text evidence="2">The sequence shown here is derived from an EMBL/GenBank/DDBJ whole genome shotgun (WGS) entry which is preliminary data.</text>
</comment>
<evidence type="ECO:0000313" key="3">
    <source>
        <dbReference type="Proteomes" id="UP000549394"/>
    </source>
</evidence>
<evidence type="ECO:0000313" key="2">
    <source>
        <dbReference type="EMBL" id="CAD5126333.1"/>
    </source>
</evidence>
<name>A0A7I8WE51_9ANNE</name>
<evidence type="ECO:0000256" key="1">
    <source>
        <dbReference type="SAM" id="MobiDB-lite"/>
    </source>
</evidence>
<sequence>MVRRDRPATHDLLLGKFNEAFRVEQKEKCKNLYTLLENFKRLEFSLFPEPDISVMCEDFSSYYKDVGQSFLKAKDNVKTELENIFANYIDDATSCSQNSINLATVLHSLSQNDFVKKERSFQQLQELMAFQIEYNKLYQDFDDKTASIFNVDIEKENISKVKKDGDVFLQKFSNSADLVYKDQRLMAINKNDIIPLKETFLQKITILLQNRIQIFEGFINKFEENKNSLDEKLEKLEMNELQSKIDRQEIVMDSVKEQFEELENEIQTLERDSKEINDNYQEKLVLLSKTSEENREYLEKLENLEKQIKEDRERFDESQKQTQKEIEDTKKKKSGICVIS</sequence>
<dbReference type="AlphaFoldDB" id="A0A7I8WE51"/>
<accession>A0A7I8WE51</accession>
<dbReference type="Proteomes" id="UP000549394">
    <property type="component" value="Unassembled WGS sequence"/>
</dbReference>
<gene>
    <name evidence="2" type="ORF">DGYR_LOCUS13581</name>
</gene>
<reference evidence="2 3" key="1">
    <citation type="submission" date="2020-08" db="EMBL/GenBank/DDBJ databases">
        <authorList>
            <person name="Hejnol A."/>
        </authorList>
    </citation>
    <scope>NUCLEOTIDE SEQUENCE [LARGE SCALE GENOMIC DNA]</scope>
</reference>
<protein>
    <submittedName>
        <fullName evidence="2">DgyrCDS14483</fullName>
    </submittedName>
</protein>
<dbReference type="EMBL" id="CAJFCJ010000043">
    <property type="protein sequence ID" value="CAD5126333.1"/>
    <property type="molecule type" value="Genomic_DNA"/>
</dbReference>
<organism evidence="2 3">
    <name type="scientific">Dimorphilus gyrociliatus</name>
    <dbReference type="NCBI Taxonomy" id="2664684"/>
    <lineage>
        <taxon>Eukaryota</taxon>
        <taxon>Metazoa</taxon>
        <taxon>Spiralia</taxon>
        <taxon>Lophotrochozoa</taxon>
        <taxon>Annelida</taxon>
        <taxon>Polychaeta</taxon>
        <taxon>Polychaeta incertae sedis</taxon>
        <taxon>Dinophilidae</taxon>
        <taxon>Dimorphilus</taxon>
    </lineage>
</organism>